<evidence type="ECO:0000313" key="8">
    <source>
        <dbReference type="Proteomes" id="UP000561045"/>
    </source>
</evidence>
<dbReference type="CDD" id="cd06173">
    <property type="entry name" value="MFS_MefA_like"/>
    <property type="match status" value="1"/>
</dbReference>
<evidence type="ECO:0000256" key="5">
    <source>
        <dbReference type="ARBA" id="ARBA00023136"/>
    </source>
</evidence>
<dbReference type="PANTHER" id="PTHR23513:SF6">
    <property type="entry name" value="MAJOR FACILITATOR SUPERFAMILY ASSOCIATED DOMAIN-CONTAINING PROTEIN"/>
    <property type="match status" value="1"/>
</dbReference>
<evidence type="ECO:0000256" key="3">
    <source>
        <dbReference type="ARBA" id="ARBA00022692"/>
    </source>
</evidence>
<feature type="transmembrane region" description="Helical" evidence="6">
    <location>
        <begin position="24"/>
        <end position="45"/>
    </location>
</feature>
<feature type="transmembrane region" description="Helical" evidence="6">
    <location>
        <begin position="57"/>
        <end position="80"/>
    </location>
</feature>
<name>A0A840BLY0_9RHOO</name>
<feature type="transmembrane region" description="Helical" evidence="6">
    <location>
        <begin position="116"/>
        <end position="141"/>
    </location>
</feature>
<dbReference type="InterPro" id="IPR011701">
    <property type="entry name" value="MFS"/>
</dbReference>
<feature type="transmembrane region" description="Helical" evidence="6">
    <location>
        <begin position="282"/>
        <end position="306"/>
    </location>
</feature>
<comment type="caution">
    <text evidence="7">The sequence shown here is derived from an EMBL/GenBank/DDBJ whole genome shotgun (WGS) entry which is preliminary data.</text>
</comment>
<comment type="subcellular location">
    <subcellularLocation>
        <location evidence="1">Cell membrane</location>
        <topology evidence="1">Multi-pass membrane protein</topology>
    </subcellularLocation>
</comment>
<keyword evidence="5 6" id="KW-0472">Membrane</keyword>
<feature type="transmembrane region" description="Helical" evidence="6">
    <location>
        <begin position="92"/>
        <end position="110"/>
    </location>
</feature>
<dbReference type="Pfam" id="PF07690">
    <property type="entry name" value="MFS_1"/>
    <property type="match status" value="1"/>
</dbReference>
<dbReference type="AlphaFoldDB" id="A0A840BLY0"/>
<keyword evidence="4 6" id="KW-1133">Transmembrane helix</keyword>
<dbReference type="Proteomes" id="UP000561045">
    <property type="component" value="Unassembled WGS sequence"/>
</dbReference>
<feature type="transmembrane region" description="Helical" evidence="6">
    <location>
        <begin position="313"/>
        <end position="335"/>
    </location>
</feature>
<dbReference type="EMBL" id="JACIET010000001">
    <property type="protein sequence ID" value="MBB4012568.1"/>
    <property type="molecule type" value="Genomic_DNA"/>
</dbReference>
<gene>
    <name evidence="7" type="ORF">GGR36_001876</name>
</gene>
<dbReference type="PANTHER" id="PTHR23513">
    <property type="entry name" value="INTEGRAL MEMBRANE EFFLUX PROTEIN-RELATED"/>
    <property type="match status" value="1"/>
</dbReference>
<sequence length="444" mass="46114">MNPQTDPLAGHSDPKRALFANRNFRWLLGGGALSMLGDQFTQIALPWLVLKMTGDPLVLGTVLAVVSLPRAIFILIGGALVDRYSPHRVLLLTKYLNAALIGLLAALVWSGTIQLWMVYGLALAIGLVTAFSFPAGSSILPQALPPQSLQAANGFLMGLRQLTVLIGPLLAGLLIATFGDAAAPHAAGKIENAAGLGMAFAFDALTFAISAWTLQQVQTIVLAGNGGARSVLHAVGEAMGAMWRDVELRALCLYFAAIAFFVGGPLQVALPVLANTQLQGGAAALGFLLAGHGIGSLLGMVLAGALPKWRLKTLGLTVLAIDATAALTFLPFGHITATWQGVALLAPLGALAGYVQVAVFTWMQRRVPPAMLGRAMSVFMFIFMGLSPLAAAAAGAALRVLNPAALFTASGLSLLMIVLLGVSLTPIRRITDQPADQAPATQPA</sequence>
<feature type="transmembrane region" description="Helical" evidence="6">
    <location>
        <begin position="375"/>
        <end position="398"/>
    </location>
</feature>
<dbReference type="Gene3D" id="1.20.1250.20">
    <property type="entry name" value="MFS general substrate transporter like domains"/>
    <property type="match status" value="1"/>
</dbReference>
<accession>A0A840BLY0</accession>
<feature type="transmembrane region" description="Helical" evidence="6">
    <location>
        <begin position="404"/>
        <end position="424"/>
    </location>
</feature>
<evidence type="ECO:0000256" key="6">
    <source>
        <dbReference type="SAM" id="Phobius"/>
    </source>
</evidence>
<evidence type="ECO:0000313" key="7">
    <source>
        <dbReference type="EMBL" id="MBB4012568.1"/>
    </source>
</evidence>
<dbReference type="GO" id="GO:0005886">
    <property type="term" value="C:plasma membrane"/>
    <property type="evidence" value="ECO:0007669"/>
    <property type="project" value="UniProtKB-SubCell"/>
</dbReference>
<dbReference type="InterPro" id="IPR036259">
    <property type="entry name" value="MFS_trans_sf"/>
</dbReference>
<feature type="transmembrane region" description="Helical" evidence="6">
    <location>
        <begin position="162"/>
        <end position="181"/>
    </location>
</feature>
<evidence type="ECO:0000256" key="1">
    <source>
        <dbReference type="ARBA" id="ARBA00004651"/>
    </source>
</evidence>
<keyword evidence="2" id="KW-1003">Cell membrane</keyword>
<keyword evidence="8" id="KW-1185">Reference proteome</keyword>
<organism evidence="7 8">
    <name type="scientific">Niveibacterium umoris</name>
    <dbReference type="NCBI Taxonomy" id="1193620"/>
    <lineage>
        <taxon>Bacteria</taxon>
        <taxon>Pseudomonadati</taxon>
        <taxon>Pseudomonadota</taxon>
        <taxon>Betaproteobacteria</taxon>
        <taxon>Rhodocyclales</taxon>
        <taxon>Rhodocyclaceae</taxon>
        <taxon>Niveibacterium</taxon>
    </lineage>
</organism>
<keyword evidence="3 6" id="KW-0812">Transmembrane</keyword>
<feature type="transmembrane region" description="Helical" evidence="6">
    <location>
        <begin position="193"/>
        <end position="214"/>
    </location>
</feature>
<proteinExistence type="predicted"/>
<dbReference type="GO" id="GO:0022857">
    <property type="term" value="F:transmembrane transporter activity"/>
    <property type="evidence" value="ECO:0007669"/>
    <property type="project" value="InterPro"/>
</dbReference>
<dbReference type="SUPFAM" id="SSF103473">
    <property type="entry name" value="MFS general substrate transporter"/>
    <property type="match status" value="1"/>
</dbReference>
<evidence type="ECO:0000256" key="4">
    <source>
        <dbReference type="ARBA" id="ARBA00022989"/>
    </source>
</evidence>
<reference evidence="7 8" key="1">
    <citation type="submission" date="2020-08" db="EMBL/GenBank/DDBJ databases">
        <title>Genomic Encyclopedia of Type Strains, Phase IV (KMG-IV): sequencing the most valuable type-strain genomes for metagenomic binning, comparative biology and taxonomic classification.</title>
        <authorList>
            <person name="Goeker M."/>
        </authorList>
    </citation>
    <scope>NUCLEOTIDE SEQUENCE [LARGE SCALE GENOMIC DNA]</scope>
    <source>
        <strain evidence="7 8">DSM 106739</strain>
    </source>
</reference>
<protein>
    <submittedName>
        <fullName evidence="7">MFS family permease</fullName>
    </submittedName>
</protein>
<evidence type="ECO:0000256" key="2">
    <source>
        <dbReference type="ARBA" id="ARBA00022475"/>
    </source>
</evidence>
<feature type="transmembrane region" description="Helical" evidence="6">
    <location>
        <begin position="341"/>
        <end position="363"/>
    </location>
</feature>
<dbReference type="RefSeq" id="WP_183634358.1">
    <property type="nucleotide sequence ID" value="NZ_BAABLE010000011.1"/>
</dbReference>
<feature type="transmembrane region" description="Helical" evidence="6">
    <location>
        <begin position="251"/>
        <end position="270"/>
    </location>
</feature>